<keyword evidence="2" id="KW-1185">Reference proteome</keyword>
<dbReference type="Proteomes" id="UP000186905">
    <property type="component" value="Unassembled WGS sequence"/>
</dbReference>
<proteinExistence type="predicted"/>
<sequence>MISLLFGQRDEKASRALFNKVIGHNGLPKKVMIEKSGASAHFRGVGLLGVDHFALKQNIEAAIDNACITGFRRCS</sequence>
<organism evidence="1 2">
    <name type="scientific">Photobacterium proteolyticum</name>
    <dbReference type="NCBI Taxonomy" id="1903952"/>
    <lineage>
        <taxon>Bacteria</taxon>
        <taxon>Pseudomonadati</taxon>
        <taxon>Pseudomonadota</taxon>
        <taxon>Gammaproteobacteria</taxon>
        <taxon>Vibrionales</taxon>
        <taxon>Vibrionaceae</taxon>
        <taxon>Photobacterium</taxon>
    </lineage>
</organism>
<accession>A0A1Q9GLT7</accession>
<protein>
    <submittedName>
        <fullName evidence="1">Uncharacterized protein</fullName>
    </submittedName>
</protein>
<dbReference type="AlphaFoldDB" id="A0A1Q9GLT7"/>
<evidence type="ECO:0000313" key="1">
    <source>
        <dbReference type="EMBL" id="OLQ75528.1"/>
    </source>
</evidence>
<evidence type="ECO:0000313" key="2">
    <source>
        <dbReference type="Proteomes" id="UP000186905"/>
    </source>
</evidence>
<dbReference type="EMBL" id="MJIL01000075">
    <property type="protein sequence ID" value="OLQ75528.1"/>
    <property type="molecule type" value="Genomic_DNA"/>
</dbReference>
<gene>
    <name evidence="1" type="ORF">BIT28_23135</name>
</gene>
<name>A0A1Q9GLT7_9GAMM</name>
<comment type="caution">
    <text evidence="1">The sequence shown here is derived from an EMBL/GenBank/DDBJ whole genome shotgun (WGS) entry which is preliminary data.</text>
</comment>
<reference evidence="1 2" key="1">
    <citation type="submission" date="2016-09" db="EMBL/GenBank/DDBJ databases">
        <title>Photobacterium proteolyticum sp. nov. a protease producing bacterium isolated from ocean sediments of Laizhou Bay.</title>
        <authorList>
            <person name="Li Y."/>
        </authorList>
    </citation>
    <scope>NUCLEOTIDE SEQUENCE [LARGE SCALE GENOMIC DNA]</scope>
    <source>
        <strain evidence="1 2">13-12</strain>
    </source>
</reference>